<comment type="similarity">
    <text evidence="1">Belongs to the sigma-70 factor family. ECF subfamily.</text>
</comment>
<name>A0ABX7USM0_9GAMM</name>
<evidence type="ECO:0000259" key="9">
    <source>
        <dbReference type="SMART" id="SM00965"/>
    </source>
</evidence>
<dbReference type="Pfam" id="PF07660">
    <property type="entry name" value="STN"/>
    <property type="match status" value="1"/>
</dbReference>
<keyword evidence="2" id="KW-0813">Transport</keyword>
<dbReference type="SMART" id="SM00965">
    <property type="entry name" value="STN"/>
    <property type="match status" value="1"/>
</dbReference>
<dbReference type="EMBL" id="CP050854">
    <property type="protein sequence ID" value="QTF08723.1"/>
    <property type="molecule type" value="Genomic_DNA"/>
</dbReference>
<dbReference type="Gene3D" id="1.10.10.10">
    <property type="entry name" value="Winged helix-like DNA-binding domain superfamily/Winged helix DNA-binding domain"/>
    <property type="match status" value="1"/>
</dbReference>
<dbReference type="Pfam" id="PF04542">
    <property type="entry name" value="Sigma70_r2"/>
    <property type="match status" value="1"/>
</dbReference>
<dbReference type="RefSeq" id="WP_208227062.1">
    <property type="nucleotide sequence ID" value="NZ_CP050854.1"/>
</dbReference>
<evidence type="ECO:0000313" key="11">
    <source>
        <dbReference type="Proteomes" id="UP000671960"/>
    </source>
</evidence>
<protein>
    <submittedName>
        <fullName evidence="10">Sigma-70 family RNA polymerase sigma factor</fullName>
    </submittedName>
</protein>
<evidence type="ECO:0000256" key="3">
    <source>
        <dbReference type="ARBA" id="ARBA00023015"/>
    </source>
</evidence>
<evidence type="ECO:0000256" key="6">
    <source>
        <dbReference type="ARBA" id="ARBA00023163"/>
    </source>
</evidence>
<accession>A0ABX7USM0</accession>
<keyword evidence="4" id="KW-0731">Sigma factor</keyword>
<feature type="signal peptide" evidence="8">
    <location>
        <begin position="1"/>
        <end position="19"/>
    </location>
</feature>
<keyword evidence="5" id="KW-0472">Membrane</keyword>
<feature type="chain" id="PRO_5046877658" evidence="8">
    <location>
        <begin position="20"/>
        <end position="404"/>
    </location>
</feature>
<dbReference type="InterPro" id="IPR014284">
    <property type="entry name" value="RNA_pol_sigma-70_dom"/>
</dbReference>
<evidence type="ECO:0000256" key="8">
    <source>
        <dbReference type="SAM" id="SignalP"/>
    </source>
</evidence>
<dbReference type="Gene3D" id="3.30.1150.10">
    <property type="match status" value="1"/>
</dbReference>
<dbReference type="InterPro" id="IPR013325">
    <property type="entry name" value="RNA_pol_sigma_r2"/>
</dbReference>
<dbReference type="SUPFAM" id="SSF88659">
    <property type="entry name" value="Sigma3 and sigma4 domains of RNA polymerase sigma factors"/>
    <property type="match status" value="1"/>
</dbReference>
<dbReference type="InterPro" id="IPR036388">
    <property type="entry name" value="WH-like_DNA-bd_sf"/>
</dbReference>
<evidence type="ECO:0000256" key="2">
    <source>
        <dbReference type="ARBA" id="ARBA00022448"/>
    </source>
</evidence>
<dbReference type="Gene3D" id="1.10.1740.10">
    <property type="match status" value="1"/>
</dbReference>
<dbReference type="SUPFAM" id="SSF74653">
    <property type="entry name" value="TolA/TonB C-terminal domain"/>
    <property type="match status" value="1"/>
</dbReference>
<dbReference type="Pfam" id="PF08281">
    <property type="entry name" value="Sigma70_r4_2"/>
    <property type="match status" value="1"/>
</dbReference>
<evidence type="ECO:0000313" key="10">
    <source>
        <dbReference type="EMBL" id="QTF08723.1"/>
    </source>
</evidence>
<keyword evidence="7" id="KW-0998">Cell outer membrane</keyword>
<dbReference type="SUPFAM" id="SSF88946">
    <property type="entry name" value="Sigma2 domain of RNA polymerase sigma factors"/>
    <property type="match status" value="1"/>
</dbReference>
<keyword evidence="3" id="KW-0805">Transcription regulation</keyword>
<dbReference type="Proteomes" id="UP000671960">
    <property type="component" value="Chromosome"/>
</dbReference>
<evidence type="ECO:0000256" key="4">
    <source>
        <dbReference type="ARBA" id="ARBA00023082"/>
    </source>
</evidence>
<evidence type="ECO:0000256" key="5">
    <source>
        <dbReference type="ARBA" id="ARBA00023136"/>
    </source>
</evidence>
<dbReference type="NCBIfam" id="TIGR02937">
    <property type="entry name" value="sigma70-ECF"/>
    <property type="match status" value="1"/>
</dbReference>
<dbReference type="InterPro" id="IPR007627">
    <property type="entry name" value="RNA_pol_sigma70_r2"/>
</dbReference>
<evidence type="ECO:0000256" key="7">
    <source>
        <dbReference type="ARBA" id="ARBA00023237"/>
    </source>
</evidence>
<proteinExistence type="inferred from homology"/>
<dbReference type="InterPro" id="IPR011662">
    <property type="entry name" value="Secretin/TonB_short_N"/>
</dbReference>
<dbReference type="InterPro" id="IPR013324">
    <property type="entry name" value="RNA_pol_sigma_r3/r4-like"/>
</dbReference>
<keyword evidence="6" id="KW-0804">Transcription</keyword>
<dbReference type="PANTHER" id="PTHR43133:SF63">
    <property type="entry name" value="RNA POLYMERASE SIGMA FACTOR FECI-RELATED"/>
    <property type="match status" value="1"/>
</dbReference>
<dbReference type="PANTHER" id="PTHR43133">
    <property type="entry name" value="RNA POLYMERASE ECF-TYPE SIGMA FACTO"/>
    <property type="match status" value="1"/>
</dbReference>
<dbReference type="InterPro" id="IPR039425">
    <property type="entry name" value="RNA_pol_sigma-70-like"/>
</dbReference>
<dbReference type="InterPro" id="IPR013249">
    <property type="entry name" value="RNA_pol_sigma70_r4_t2"/>
</dbReference>
<organism evidence="10 11">
    <name type="scientific">Brenneria izadpanahii</name>
    <dbReference type="NCBI Taxonomy" id="2722756"/>
    <lineage>
        <taxon>Bacteria</taxon>
        <taxon>Pseudomonadati</taxon>
        <taxon>Pseudomonadota</taxon>
        <taxon>Gammaproteobacteria</taxon>
        <taxon>Enterobacterales</taxon>
        <taxon>Pectobacteriaceae</taxon>
        <taxon>Brenneria</taxon>
    </lineage>
</organism>
<evidence type="ECO:0000256" key="1">
    <source>
        <dbReference type="ARBA" id="ARBA00010641"/>
    </source>
</evidence>
<reference evidence="10 11" key="1">
    <citation type="submission" date="2020-03" db="EMBL/GenBank/DDBJ databases">
        <authorList>
            <person name="Bakhshi Ganjeh M."/>
        </authorList>
    </citation>
    <scope>NUCLEOTIDE SEQUENCE [LARGE SCALE GENOMIC DNA]</scope>
    <source>
        <strain evidence="11">Iran 50</strain>
    </source>
</reference>
<keyword evidence="11" id="KW-1185">Reference proteome</keyword>
<feature type="domain" description="Secretin/TonB short N-terminal" evidence="9">
    <location>
        <begin position="54"/>
        <end position="105"/>
    </location>
</feature>
<gene>
    <name evidence="10" type="ORF">HC231_13040</name>
</gene>
<keyword evidence="8" id="KW-0732">Signal</keyword>
<sequence>MFRIGCCLLLCLLPMSAPAQPDPNEGSPSSVRYFRIPVQPLTKALTLFSEQSGWAVLVDSGLTAGKTSAAVEGAMAPETALAALLQGSGLSVRYARDRSFTLVKAPRSANLQETAPSASGDVSMPGLGGNWFGAILQRELRDALCADALTRPGDFRTVMQLWISARGQVTRLRLLTSTGLPSRDKALTEAVRRMRLRSEPPPGLPQPITVLFLSEVNSGKECLDAGDKMREHFLLYYNVLLKKLKYRLGSDELAEDALHDAWLRINQLEQDKEVYNPSAYLYRTALNVAIDNTHQQGGRLLVASEIDELIQVTDATQDLERLADGQREIVRLRQVIAQLSWRQQEILIASRLEGKSHQEIANRFSISTRMVEKELKTALQFCAKKMQKEVVQRFGPKARKTSDK</sequence>
<dbReference type="Gene3D" id="3.55.50.30">
    <property type="match status" value="1"/>
</dbReference>